<gene>
    <name evidence="5" type="ORF">BDZ94DRAFT_1297784</name>
</gene>
<evidence type="ECO:0000313" key="6">
    <source>
        <dbReference type="Proteomes" id="UP000807353"/>
    </source>
</evidence>
<sequence length="477" mass="53002">MAGLLSGFMSIPLMSIVGWAIIPDFATKHVLSFLHRSFLRSPPPPQGTRAYHQHYALTFALVVLGYLFYNLVSSARETPSNFYEILGVGPTVDETGLKLAFRQFVKRNHPDRPDVGREGEELFIVIRDVYEALKDPVVRFAYDRFGPDVLRWSQCTTTREYIQTGLMQSSGYHIVVGIALVFWSAVGASSSVSFWRYLLYAALFVAEISLILSPSPSMGSPSFFSLPSPSMTTYTTHTILHSLFPNRLIHQHIRFLHQLFLFLSIALSRVVPVLVSAFGPPQMSQKEEKEVIERILALSGVADREGSIMLHTLLHSVMSPAERHEMISSLARPRPFEIPHGLQLGVSPGIEPTQAVNTPATQTLQALAKEIEELVIEANIKKEDGPLRSVWEAAITRGRTGKHSRKSEEKKNNFWEAEESGGSETEHEESGDIAAGEDGGDARRSLPSPVTPTMKLEPLPMSPRTPRSPGRARSVSY</sequence>
<name>A0A9P6CF20_9AGAR</name>
<dbReference type="Proteomes" id="UP000807353">
    <property type="component" value="Unassembled WGS sequence"/>
</dbReference>
<dbReference type="PANTHER" id="PTHR44360:SF1">
    <property type="entry name" value="DNAJ HOMOLOG SUBFAMILY B MEMBER 9"/>
    <property type="match status" value="1"/>
</dbReference>
<feature type="transmembrane region" description="Helical" evidence="3">
    <location>
        <begin position="12"/>
        <end position="34"/>
    </location>
</feature>
<feature type="domain" description="J" evidence="4">
    <location>
        <begin position="81"/>
        <end position="146"/>
    </location>
</feature>
<keyword evidence="1" id="KW-0143">Chaperone</keyword>
<dbReference type="Pfam" id="PF00226">
    <property type="entry name" value="DnaJ"/>
    <property type="match status" value="1"/>
</dbReference>
<evidence type="ECO:0000313" key="5">
    <source>
        <dbReference type="EMBL" id="KAF9463581.1"/>
    </source>
</evidence>
<dbReference type="SUPFAM" id="SSF46565">
    <property type="entry name" value="Chaperone J-domain"/>
    <property type="match status" value="1"/>
</dbReference>
<comment type="caution">
    <text evidence="5">The sequence shown here is derived from an EMBL/GenBank/DDBJ whole genome shotgun (WGS) entry which is preliminary data.</text>
</comment>
<protein>
    <recommendedName>
        <fullName evidence="4">J domain-containing protein</fullName>
    </recommendedName>
</protein>
<evidence type="ECO:0000256" key="2">
    <source>
        <dbReference type="SAM" id="MobiDB-lite"/>
    </source>
</evidence>
<evidence type="ECO:0000259" key="4">
    <source>
        <dbReference type="PROSITE" id="PS50076"/>
    </source>
</evidence>
<reference evidence="5" key="1">
    <citation type="submission" date="2020-11" db="EMBL/GenBank/DDBJ databases">
        <authorList>
            <consortium name="DOE Joint Genome Institute"/>
            <person name="Ahrendt S."/>
            <person name="Riley R."/>
            <person name="Andreopoulos W."/>
            <person name="Labutti K."/>
            <person name="Pangilinan J."/>
            <person name="Ruiz-Duenas F.J."/>
            <person name="Barrasa J.M."/>
            <person name="Sanchez-Garcia M."/>
            <person name="Camarero S."/>
            <person name="Miyauchi S."/>
            <person name="Serrano A."/>
            <person name="Linde D."/>
            <person name="Babiker R."/>
            <person name="Drula E."/>
            <person name="Ayuso-Fernandez I."/>
            <person name="Pacheco R."/>
            <person name="Padilla G."/>
            <person name="Ferreira P."/>
            <person name="Barriuso J."/>
            <person name="Kellner H."/>
            <person name="Castanera R."/>
            <person name="Alfaro M."/>
            <person name="Ramirez L."/>
            <person name="Pisabarro A.G."/>
            <person name="Kuo A."/>
            <person name="Tritt A."/>
            <person name="Lipzen A."/>
            <person name="He G."/>
            <person name="Yan M."/>
            <person name="Ng V."/>
            <person name="Cullen D."/>
            <person name="Martin F."/>
            <person name="Rosso M.-N."/>
            <person name="Henrissat B."/>
            <person name="Hibbett D."/>
            <person name="Martinez A.T."/>
            <person name="Grigoriev I.V."/>
        </authorList>
    </citation>
    <scope>NUCLEOTIDE SEQUENCE</scope>
    <source>
        <strain evidence="5">CBS 247.69</strain>
    </source>
</reference>
<dbReference type="GO" id="GO:0036503">
    <property type="term" value="P:ERAD pathway"/>
    <property type="evidence" value="ECO:0007669"/>
    <property type="project" value="TreeGrafter"/>
</dbReference>
<evidence type="ECO:0000256" key="3">
    <source>
        <dbReference type="SAM" id="Phobius"/>
    </source>
</evidence>
<dbReference type="PANTHER" id="PTHR44360">
    <property type="entry name" value="DNAJ HOMOLOG SUBFAMILY B MEMBER 9"/>
    <property type="match status" value="1"/>
</dbReference>
<keyword evidence="3" id="KW-0812">Transmembrane</keyword>
<dbReference type="SMART" id="SM00271">
    <property type="entry name" value="DnaJ"/>
    <property type="match status" value="1"/>
</dbReference>
<keyword evidence="3" id="KW-0472">Membrane</keyword>
<dbReference type="CDD" id="cd06257">
    <property type="entry name" value="DnaJ"/>
    <property type="match status" value="1"/>
</dbReference>
<dbReference type="PRINTS" id="PR00625">
    <property type="entry name" value="JDOMAIN"/>
</dbReference>
<dbReference type="InterPro" id="IPR051948">
    <property type="entry name" value="Hsp70_co-chaperone_J-domain"/>
</dbReference>
<dbReference type="InterPro" id="IPR036869">
    <property type="entry name" value="J_dom_sf"/>
</dbReference>
<dbReference type="AlphaFoldDB" id="A0A9P6CF20"/>
<organism evidence="5 6">
    <name type="scientific">Collybia nuda</name>
    <dbReference type="NCBI Taxonomy" id="64659"/>
    <lineage>
        <taxon>Eukaryota</taxon>
        <taxon>Fungi</taxon>
        <taxon>Dikarya</taxon>
        <taxon>Basidiomycota</taxon>
        <taxon>Agaricomycotina</taxon>
        <taxon>Agaricomycetes</taxon>
        <taxon>Agaricomycetidae</taxon>
        <taxon>Agaricales</taxon>
        <taxon>Tricholomatineae</taxon>
        <taxon>Clitocybaceae</taxon>
        <taxon>Collybia</taxon>
    </lineage>
</organism>
<dbReference type="InterPro" id="IPR001623">
    <property type="entry name" value="DnaJ_domain"/>
</dbReference>
<feature type="region of interest" description="Disordered" evidence="2">
    <location>
        <begin position="398"/>
        <end position="477"/>
    </location>
</feature>
<proteinExistence type="predicted"/>
<keyword evidence="3" id="KW-1133">Transmembrane helix</keyword>
<dbReference type="Gene3D" id="1.10.287.110">
    <property type="entry name" value="DnaJ domain"/>
    <property type="match status" value="1"/>
</dbReference>
<keyword evidence="6" id="KW-1185">Reference proteome</keyword>
<feature type="transmembrane region" description="Helical" evidence="3">
    <location>
        <begin position="171"/>
        <end position="188"/>
    </location>
</feature>
<dbReference type="GO" id="GO:0051087">
    <property type="term" value="F:protein-folding chaperone binding"/>
    <property type="evidence" value="ECO:0007669"/>
    <property type="project" value="TreeGrafter"/>
</dbReference>
<accession>A0A9P6CF20</accession>
<dbReference type="GO" id="GO:0005783">
    <property type="term" value="C:endoplasmic reticulum"/>
    <property type="evidence" value="ECO:0007669"/>
    <property type="project" value="TreeGrafter"/>
</dbReference>
<feature type="transmembrane region" description="Helical" evidence="3">
    <location>
        <begin position="54"/>
        <end position="72"/>
    </location>
</feature>
<dbReference type="OrthoDB" id="10250354at2759"/>
<dbReference type="GO" id="GO:0051787">
    <property type="term" value="F:misfolded protein binding"/>
    <property type="evidence" value="ECO:0007669"/>
    <property type="project" value="TreeGrafter"/>
</dbReference>
<evidence type="ECO:0000256" key="1">
    <source>
        <dbReference type="ARBA" id="ARBA00023186"/>
    </source>
</evidence>
<dbReference type="PROSITE" id="PS50076">
    <property type="entry name" value="DNAJ_2"/>
    <property type="match status" value="1"/>
</dbReference>
<dbReference type="EMBL" id="MU150261">
    <property type="protein sequence ID" value="KAF9463581.1"/>
    <property type="molecule type" value="Genomic_DNA"/>
</dbReference>